<dbReference type="Proteomes" id="UP001189813">
    <property type="component" value="Unassembled WGS sequence"/>
</dbReference>
<proteinExistence type="predicted"/>
<sequence length="282" mass="29647">MESTDLCAELEAAFAPPLLALLADRFGLAPDMLRTVIAQAAPMLVAALMAAGATREGAARLFAVIRSPQANARVQRYLPQLVATTAGLKALENTGQFLLERGTQVTLAALSDRVASRTGVPRQATHALTGLSAAVLLGCVKHDVLVDQATVASLPVRLTNQWPRVAPQLDDALARALGAENARAFGNTVPAQLRILGGALKREVHPQAAPAQVPTEPVAPVGRPRSARRQLWWSVGLLALLLAGALVYAQWHHGPAGVAALAQRAARMAAQWGGSGEIRLRP</sequence>
<evidence type="ECO:0000313" key="2">
    <source>
        <dbReference type="EMBL" id="CAJ0809129.1"/>
    </source>
</evidence>
<evidence type="ECO:0000313" key="3">
    <source>
        <dbReference type="Proteomes" id="UP001189813"/>
    </source>
</evidence>
<accession>A0ABN9JEB4</accession>
<keyword evidence="3" id="KW-1185">Reference proteome</keyword>
<keyword evidence="1" id="KW-0472">Membrane</keyword>
<evidence type="ECO:0000256" key="1">
    <source>
        <dbReference type="SAM" id="Phobius"/>
    </source>
</evidence>
<dbReference type="InterPro" id="IPR009282">
    <property type="entry name" value="DUF937"/>
</dbReference>
<dbReference type="Pfam" id="PF06078">
    <property type="entry name" value="DUF937"/>
    <property type="match status" value="1"/>
</dbReference>
<dbReference type="RefSeq" id="WP_316669451.1">
    <property type="nucleotide sequence ID" value="NZ_CATZBU010000024.1"/>
</dbReference>
<comment type="caution">
    <text evidence="2">The sequence shown here is derived from an EMBL/GenBank/DDBJ whole genome shotgun (WGS) entry which is preliminary data.</text>
</comment>
<keyword evidence="1" id="KW-0812">Transmembrane</keyword>
<protein>
    <recommendedName>
        <fullName evidence="4">DUF937 domain-containing protein</fullName>
    </recommendedName>
</protein>
<feature type="transmembrane region" description="Helical" evidence="1">
    <location>
        <begin position="32"/>
        <end position="51"/>
    </location>
</feature>
<reference evidence="2 3" key="1">
    <citation type="submission" date="2023-07" db="EMBL/GenBank/DDBJ databases">
        <authorList>
            <person name="Peeters C."/>
        </authorList>
    </citation>
    <scope>NUCLEOTIDE SEQUENCE [LARGE SCALE GENOMIC DNA]</scope>
    <source>
        <strain evidence="2 3">LMG 19083</strain>
    </source>
</reference>
<feature type="transmembrane region" description="Helical" evidence="1">
    <location>
        <begin position="231"/>
        <end position="251"/>
    </location>
</feature>
<dbReference type="EMBL" id="CATZBU010000024">
    <property type="protein sequence ID" value="CAJ0809129.1"/>
    <property type="molecule type" value="Genomic_DNA"/>
</dbReference>
<keyword evidence="1" id="KW-1133">Transmembrane helix</keyword>
<gene>
    <name evidence="2" type="ORF">LMG19083_04853</name>
</gene>
<organism evidence="2 3">
    <name type="scientific">Ralstonia psammae</name>
    <dbReference type="NCBI Taxonomy" id="3058598"/>
    <lineage>
        <taxon>Bacteria</taxon>
        <taxon>Pseudomonadati</taxon>
        <taxon>Pseudomonadota</taxon>
        <taxon>Betaproteobacteria</taxon>
        <taxon>Burkholderiales</taxon>
        <taxon>Burkholderiaceae</taxon>
        <taxon>Ralstonia</taxon>
    </lineage>
</organism>
<evidence type="ECO:0008006" key="4">
    <source>
        <dbReference type="Google" id="ProtNLM"/>
    </source>
</evidence>
<name>A0ABN9JEB4_9RALS</name>